<evidence type="ECO:0000313" key="2">
    <source>
        <dbReference type="Proteomes" id="UP000050277"/>
    </source>
</evidence>
<keyword evidence="2" id="KW-1185">Reference proteome</keyword>
<proteinExistence type="predicted"/>
<sequence length="164" mass="18504">MQAFDITHAGDFSDWAMTTVRNALNTAKEGKPYACIQYHGIETVTYWIPEVGESVDHLIARIDTMVMADPQIQTATVMNAQSHLLWMVDRTAAPGYLLKQTTRQACPGYTCWACGHQTLITFHNCPTCSMENTCQPSTLRWIHAWRMDRAPRCEHAASLCANIR</sequence>
<reference evidence="1 2" key="1">
    <citation type="submission" date="2015-07" db="EMBL/GenBank/DDBJ databases">
        <title>Whole genome sequence of Herpetosiphon geysericola DSM 7119.</title>
        <authorList>
            <person name="Hemp J."/>
            <person name="Ward L.M."/>
            <person name="Pace L.A."/>
            <person name="Fischer W.W."/>
        </authorList>
    </citation>
    <scope>NUCLEOTIDE SEQUENCE [LARGE SCALE GENOMIC DNA]</scope>
    <source>
        <strain evidence="1 2">DSM 7119</strain>
    </source>
</reference>
<gene>
    <name evidence="1" type="ORF">SE18_10700</name>
</gene>
<dbReference type="EMBL" id="LGKP01000018">
    <property type="protein sequence ID" value="KPL87531.1"/>
    <property type="molecule type" value="Genomic_DNA"/>
</dbReference>
<name>A0A0P6YDB8_9CHLR</name>
<organism evidence="1 2">
    <name type="scientific">Herpetosiphon geysericola</name>
    <dbReference type="NCBI Taxonomy" id="70996"/>
    <lineage>
        <taxon>Bacteria</taxon>
        <taxon>Bacillati</taxon>
        <taxon>Chloroflexota</taxon>
        <taxon>Chloroflexia</taxon>
        <taxon>Herpetosiphonales</taxon>
        <taxon>Herpetosiphonaceae</taxon>
        <taxon>Herpetosiphon</taxon>
    </lineage>
</organism>
<dbReference type="AlphaFoldDB" id="A0A0P6YDB8"/>
<dbReference type="Proteomes" id="UP000050277">
    <property type="component" value="Unassembled WGS sequence"/>
</dbReference>
<comment type="caution">
    <text evidence="1">The sequence shown here is derived from an EMBL/GenBank/DDBJ whole genome shotgun (WGS) entry which is preliminary data.</text>
</comment>
<evidence type="ECO:0000313" key="1">
    <source>
        <dbReference type="EMBL" id="KPL87531.1"/>
    </source>
</evidence>
<accession>A0A0P6YDB8</accession>
<dbReference type="RefSeq" id="WP_054534446.1">
    <property type="nucleotide sequence ID" value="NZ_LGKP01000018.1"/>
</dbReference>
<protein>
    <submittedName>
        <fullName evidence="1">Uncharacterized protein</fullName>
    </submittedName>
</protein>